<feature type="transmembrane region" description="Helical" evidence="1">
    <location>
        <begin position="55"/>
        <end position="73"/>
    </location>
</feature>
<sequence>MAIRRFSYFFFFIIGTALIVIGTLPSVFAYPYSDGPNSGPSNTGELALMISYEGWKWFLIIGLVLSVFSLLKIRKQ</sequence>
<comment type="caution">
    <text evidence="2">The sequence shown here is derived from an EMBL/GenBank/DDBJ whole genome shotgun (WGS) entry which is preliminary data.</text>
</comment>
<accession>A0ABM9CZ59</accession>
<evidence type="ECO:0008006" key="4">
    <source>
        <dbReference type="Google" id="ProtNLM"/>
    </source>
</evidence>
<evidence type="ECO:0000313" key="3">
    <source>
        <dbReference type="Proteomes" id="UP000838821"/>
    </source>
</evidence>
<keyword evidence="1" id="KW-1133">Transmembrane helix</keyword>
<keyword evidence="1" id="KW-0472">Membrane</keyword>
<keyword evidence="3" id="KW-1185">Reference proteome</keyword>
<dbReference type="Proteomes" id="UP000838821">
    <property type="component" value="Unassembled WGS sequence"/>
</dbReference>
<feature type="transmembrane region" description="Helical" evidence="1">
    <location>
        <begin position="7"/>
        <end position="30"/>
    </location>
</feature>
<reference evidence="2" key="1">
    <citation type="submission" date="2022-01" db="EMBL/GenBank/DDBJ databases">
        <authorList>
            <person name="Criscuolo A."/>
        </authorList>
    </citation>
    <scope>NUCLEOTIDE SEQUENCE</scope>
    <source>
        <strain evidence="2">CIP111891</strain>
    </source>
</reference>
<evidence type="ECO:0000256" key="1">
    <source>
        <dbReference type="SAM" id="Phobius"/>
    </source>
</evidence>
<dbReference type="EMBL" id="CAKMMW010000050">
    <property type="protein sequence ID" value="CAH1232450.1"/>
    <property type="molecule type" value="Genomic_DNA"/>
</dbReference>
<organism evidence="2 3">
    <name type="scientific">Paenibacillus allorhizoplanae</name>
    <dbReference type="NCBI Taxonomy" id="2905648"/>
    <lineage>
        <taxon>Bacteria</taxon>
        <taxon>Bacillati</taxon>
        <taxon>Bacillota</taxon>
        <taxon>Bacilli</taxon>
        <taxon>Bacillales</taxon>
        <taxon>Paenibacillaceae</taxon>
        <taxon>Paenibacillus</taxon>
    </lineage>
</organism>
<gene>
    <name evidence="2" type="ORF">PAECIP111891_07007</name>
</gene>
<keyword evidence="1" id="KW-0812">Transmembrane</keyword>
<proteinExistence type="predicted"/>
<dbReference type="RefSeq" id="WP_236293495.1">
    <property type="nucleotide sequence ID" value="NZ_CAKMMW010000050.1"/>
</dbReference>
<protein>
    <recommendedName>
        <fullName evidence="4">LPXTG cell wall anchor domain-containing protein</fullName>
    </recommendedName>
</protein>
<evidence type="ECO:0000313" key="2">
    <source>
        <dbReference type="EMBL" id="CAH1232450.1"/>
    </source>
</evidence>
<name>A0ABM9CZ59_9BACL</name>